<feature type="domain" description="CsbD-like" evidence="3">
    <location>
        <begin position="6"/>
        <end position="56"/>
    </location>
</feature>
<evidence type="ECO:0000256" key="1">
    <source>
        <dbReference type="ARBA" id="ARBA00009129"/>
    </source>
</evidence>
<sequence>MDKQHIKGAADKAKGAVKDAAGKLMGDEKLQAEGKADKAKGEARSAVGDVKDAAKKATR</sequence>
<feature type="region of interest" description="Disordered" evidence="2">
    <location>
        <begin position="24"/>
        <end position="59"/>
    </location>
</feature>
<dbReference type="Pfam" id="PF05532">
    <property type="entry name" value="CsbD"/>
    <property type="match status" value="1"/>
</dbReference>
<dbReference type="InterPro" id="IPR036629">
    <property type="entry name" value="YjbJ_sf"/>
</dbReference>
<evidence type="ECO:0000313" key="4">
    <source>
        <dbReference type="EMBL" id="XBO37369.1"/>
    </source>
</evidence>
<dbReference type="EMBL" id="CP157484">
    <property type="protein sequence ID" value="XBO37369.1"/>
    <property type="molecule type" value="Genomic_DNA"/>
</dbReference>
<name>A0AAU7JB35_9HYPH</name>
<accession>A0AAU7JB35</accession>
<dbReference type="RefSeq" id="WP_406854189.1">
    <property type="nucleotide sequence ID" value="NZ_CP157484.1"/>
</dbReference>
<dbReference type="Gene3D" id="1.10.1470.10">
    <property type="entry name" value="YjbJ"/>
    <property type="match status" value="1"/>
</dbReference>
<comment type="similarity">
    <text evidence="1">Belongs to the UPF0337 (CsbD) family.</text>
</comment>
<evidence type="ECO:0000256" key="2">
    <source>
        <dbReference type="SAM" id="MobiDB-lite"/>
    </source>
</evidence>
<evidence type="ECO:0000259" key="3">
    <source>
        <dbReference type="Pfam" id="PF05532"/>
    </source>
</evidence>
<protein>
    <submittedName>
        <fullName evidence="4">CsbD family protein</fullName>
    </submittedName>
</protein>
<organism evidence="4">
    <name type="scientific">Alsobacter sp. KACC 23698</name>
    <dbReference type="NCBI Taxonomy" id="3149229"/>
    <lineage>
        <taxon>Bacteria</taxon>
        <taxon>Pseudomonadati</taxon>
        <taxon>Pseudomonadota</taxon>
        <taxon>Alphaproteobacteria</taxon>
        <taxon>Hyphomicrobiales</taxon>
        <taxon>Alsobacteraceae</taxon>
        <taxon>Alsobacter</taxon>
    </lineage>
</organism>
<proteinExistence type="inferred from homology"/>
<gene>
    <name evidence="4" type="ORF">ABEG18_16735</name>
</gene>
<dbReference type="SUPFAM" id="SSF69047">
    <property type="entry name" value="Hypothetical protein YjbJ"/>
    <property type="match status" value="1"/>
</dbReference>
<dbReference type="InterPro" id="IPR008462">
    <property type="entry name" value="CsbD"/>
</dbReference>
<dbReference type="AlphaFoldDB" id="A0AAU7JB35"/>
<reference evidence="4" key="1">
    <citation type="submission" date="2024-05" db="EMBL/GenBank/DDBJ databases">
        <authorList>
            <person name="Kim S."/>
            <person name="Heo J."/>
            <person name="Choi H."/>
            <person name="Choi Y."/>
            <person name="Kwon S.-W."/>
            <person name="Kim Y."/>
        </authorList>
    </citation>
    <scope>NUCLEOTIDE SEQUENCE</scope>
    <source>
        <strain evidence="4">KACC 23698</strain>
    </source>
</reference>